<dbReference type="Proteomes" id="UP000031516">
    <property type="component" value="Unassembled WGS sequence"/>
</dbReference>
<dbReference type="SUPFAM" id="SSF53474">
    <property type="entry name" value="alpha/beta-Hydrolases"/>
    <property type="match status" value="1"/>
</dbReference>
<evidence type="ECO:0000259" key="12">
    <source>
        <dbReference type="Pfam" id="PF25140"/>
    </source>
</evidence>
<feature type="transmembrane region" description="Helical" evidence="10">
    <location>
        <begin position="955"/>
        <end position="974"/>
    </location>
</feature>
<evidence type="ECO:0000259" key="11">
    <source>
        <dbReference type="Pfam" id="PF07819"/>
    </source>
</evidence>
<protein>
    <recommendedName>
        <fullName evidence="10">GPI inositol-deacylase</fullName>
        <ecNumber evidence="10">3.1.-.-</ecNumber>
    </recommendedName>
</protein>
<dbReference type="InterPro" id="IPR039529">
    <property type="entry name" value="PGAP1/BST1"/>
</dbReference>
<keyword evidence="9 10" id="KW-0472">Membrane</keyword>
<comment type="caution">
    <text evidence="13">The sequence shown here is derived from an EMBL/GenBank/DDBJ whole genome shotgun (WGS) entry which is preliminary data.</text>
</comment>
<evidence type="ECO:0000256" key="3">
    <source>
        <dbReference type="ARBA" id="ARBA00022448"/>
    </source>
</evidence>
<organism evidence="13 14">
    <name type="scientific">Kluyveromyces dobzhanskii CBS 2104</name>
    <dbReference type="NCBI Taxonomy" id="1427455"/>
    <lineage>
        <taxon>Eukaryota</taxon>
        <taxon>Fungi</taxon>
        <taxon>Dikarya</taxon>
        <taxon>Ascomycota</taxon>
        <taxon>Saccharomycotina</taxon>
        <taxon>Saccharomycetes</taxon>
        <taxon>Saccharomycetales</taxon>
        <taxon>Saccharomycetaceae</taxon>
        <taxon>Kluyveromyces</taxon>
    </lineage>
</organism>
<keyword evidence="5 10" id="KW-0378">Hydrolase</keyword>
<dbReference type="OrthoDB" id="348976at2759"/>
<dbReference type="GO" id="GO:0050185">
    <property type="term" value="F:phosphatidylinositol deacylase activity"/>
    <property type="evidence" value="ECO:0007669"/>
    <property type="project" value="TreeGrafter"/>
</dbReference>
<dbReference type="EC" id="3.1.-.-" evidence="10"/>
<feature type="domain" description="GPI inositol-deacylase transmembrane" evidence="12">
    <location>
        <begin position="657"/>
        <end position="973"/>
    </location>
</feature>
<feature type="transmembrane region" description="Helical" evidence="10">
    <location>
        <begin position="931"/>
        <end position="949"/>
    </location>
</feature>
<evidence type="ECO:0000256" key="2">
    <source>
        <dbReference type="ARBA" id="ARBA00006931"/>
    </source>
</evidence>
<feature type="transmembrane region" description="Helical" evidence="10">
    <location>
        <begin position="688"/>
        <end position="706"/>
    </location>
</feature>
<dbReference type="GO" id="GO:0006888">
    <property type="term" value="P:endoplasmic reticulum to Golgi vesicle-mediated transport"/>
    <property type="evidence" value="ECO:0007669"/>
    <property type="project" value="TreeGrafter"/>
</dbReference>
<dbReference type="Pfam" id="PF25141">
    <property type="entry name" value="PGAP1_2nd"/>
    <property type="match status" value="1"/>
</dbReference>
<feature type="transmembrane region" description="Helical" evidence="10">
    <location>
        <begin position="815"/>
        <end position="838"/>
    </location>
</feature>
<evidence type="ECO:0000256" key="4">
    <source>
        <dbReference type="ARBA" id="ARBA00022692"/>
    </source>
</evidence>
<dbReference type="AlphaFoldDB" id="A0A0A8LDP8"/>
<evidence type="ECO:0000256" key="1">
    <source>
        <dbReference type="ARBA" id="ARBA00004477"/>
    </source>
</evidence>
<keyword evidence="8 10" id="KW-1133">Transmembrane helix</keyword>
<evidence type="ECO:0000313" key="14">
    <source>
        <dbReference type="Proteomes" id="UP000031516"/>
    </source>
</evidence>
<sequence>MIHPARLADDSGRIRYPTLSKKLRKRTTLVTAVGIILFGFVVFTHIFHKFSGSDTPKCRSIYMYPSYARIDGFDHRHTKLAKKYHIYLYREQGKDREPIHGEEIQLDGIPVLFIPGNAGSFKQARSIAAASANIYFDRRSSLQNSHSKNMDYFTADFNEDLTAFHGQSMLDQAVYLNDAVRYILSLYSQSSVYKESQRPLPKSVILLGHSMGGIVARLMPTLPNHVPESVNTMLTLSSPHAVPPVTFDGDILKLYDRINSFWGTSMSDADSFFRNNMSVISLTGGILDDILPADYTSVKSTIPATNGFSTFTTTIPEVWTPIDHLAIVWCDQLRHVIAKYLLEIVNDLTESKTLNLSARMKLGRKFFLSGLETATNADKLAGTSSGIPLFDYDNFTSVPQEQLLELNSPELFTKEYRFDVFKSVDSRFELLTSLTNYKVFFCNDKLGKSCINGLFSFSKVPHSSDGLRFPTDSSWGESIPPFRFISLDSSVLHDFEMIVLQSSEGTKKDFVLAKYSNETSEQVITDGLWRLSFFPSKITLQDSTSFIRTLSFPNLWSSLISFTLETYFLNPKDNKFKPFLRQFVNSTFETKWHLLDPSTSHEINTHNISPFIPVEDTDDKSLELMFFIPPGEEIRLELSVNWKLTLKMLYIRFRLAILSFPISIIALVSSYQFYYYRSPDSKFISFDAALVNILNNHGIILLLFLAVSPFIINNKIILSLLSILDSLLLGKHRVHSQYLENNYILGLRETFAWWLGPLFFVISVALLFLILRIINVLEFAVIKVSSTVTSRSGVMPSVTNNAAQKFFFSFNSRQIIGICLISLGVMFYIPYQFAFIIVSSVQIWNCMKLAILTNENVTDYSNLHNYNVSFLLLTIFMIPINVPIVVVFLRNFAIRWETAFRSHHNFLAIIPTLLLILKNSQCKIPLIKNKFNWILTISILGYLSFYSLIHGMRSIFWVFHIYNILNGVLFLFTIL</sequence>
<feature type="transmembrane region" description="Helical" evidence="10">
    <location>
        <begin position="751"/>
        <end position="774"/>
    </location>
</feature>
<comment type="similarity">
    <text evidence="2 10">Belongs to the GPI inositol-deacylase family.</text>
</comment>
<keyword evidence="3 10" id="KW-0813">Transport</keyword>
<keyword evidence="6 10" id="KW-0256">Endoplasmic reticulum</keyword>
<dbReference type="PANTHER" id="PTHR15495:SF7">
    <property type="entry name" value="GPI INOSITOL-DEACYLASE"/>
    <property type="match status" value="1"/>
</dbReference>
<evidence type="ECO:0000256" key="7">
    <source>
        <dbReference type="ARBA" id="ARBA00022927"/>
    </source>
</evidence>
<evidence type="ECO:0000313" key="13">
    <source>
        <dbReference type="EMBL" id="CDO96487.1"/>
    </source>
</evidence>
<reference evidence="13 14" key="1">
    <citation type="submission" date="2014-03" db="EMBL/GenBank/DDBJ databases">
        <title>The genome of Kluyveromyces dobzhanskii.</title>
        <authorList>
            <person name="Nystedt B."/>
            <person name="Astrom S."/>
        </authorList>
    </citation>
    <scope>NUCLEOTIDE SEQUENCE [LARGE SCALE GENOMIC DNA]</scope>
    <source>
        <strain evidence="13 14">CBS 2104</strain>
    </source>
</reference>
<keyword evidence="14" id="KW-1185">Reference proteome</keyword>
<dbReference type="FunFam" id="3.40.50.1820:FF:000056">
    <property type="entry name" value="GPI inositol-deacylase"/>
    <property type="match status" value="1"/>
</dbReference>
<dbReference type="GO" id="GO:0005789">
    <property type="term" value="C:endoplasmic reticulum membrane"/>
    <property type="evidence" value="ECO:0007669"/>
    <property type="project" value="UniProtKB-SubCell"/>
</dbReference>
<keyword evidence="4 10" id="KW-0812">Transmembrane</keyword>
<dbReference type="GO" id="GO:0015031">
    <property type="term" value="P:protein transport"/>
    <property type="evidence" value="ECO:0007669"/>
    <property type="project" value="UniProtKB-KW"/>
</dbReference>
<dbReference type="PANTHER" id="PTHR15495">
    <property type="entry name" value="NEGATIVE REGULATOR OF VESICLE FORMATION-RELATED"/>
    <property type="match status" value="1"/>
</dbReference>
<comment type="subcellular location">
    <subcellularLocation>
        <location evidence="1">Endoplasmic reticulum membrane</location>
        <topology evidence="1">Multi-pass membrane protein</topology>
    </subcellularLocation>
</comment>
<dbReference type="InterPro" id="IPR056824">
    <property type="entry name" value="PGAP1_TMD"/>
</dbReference>
<dbReference type="InterPro" id="IPR012908">
    <property type="entry name" value="PGAP1-ab_dom-like"/>
</dbReference>
<accession>A0A0A8LDP8</accession>
<name>A0A0A8LDP8_9SACH</name>
<evidence type="ECO:0000256" key="8">
    <source>
        <dbReference type="ARBA" id="ARBA00022989"/>
    </source>
</evidence>
<evidence type="ECO:0000256" key="6">
    <source>
        <dbReference type="ARBA" id="ARBA00022824"/>
    </source>
</evidence>
<feature type="transmembrane region" description="Helical" evidence="10">
    <location>
        <begin position="870"/>
        <end position="890"/>
    </location>
</feature>
<dbReference type="Pfam" id="PF07819">
    <property type="entry name" value="PGAP1"/>
    <property type="match status" value="1"/>
</dbReference>
<dbReference type="Gene3D" id="3.40.50.1820">
    <property type="entry name" value="alpha/beta hydrolase"/>
    <property type="match status" value="1"/>
</dbReference>
<proteinExistence type="inferred from homology"/>
<feature type="domain" description="GPI inositol-deacylase PGAP1-like alpha/beta" evidence="11">
    <location>
        <begin position="105"/>
        <end position="344"/>
    </location>
</feature>
<gene>
    <name evidence="13" type="ORF">KLDO_g4690</name>
</gene>
<feature type="transmembrane region" description="Helical" evidence="10">
    <location>
        <begin position="29"/>
        <end position="48"/>
    </location>
</feature>
<dbReference type="InterPro" id="IPR029058">
    <property type="entry name" value="AB_hydrolase_fold"/>
</dbReference>
<evidence type="ECO:0000256" key="10">
    <source>
        <dbReference type="RuleBase" id="RU365011"/>
    </source>
</evidence>
<evidence type="ECO:0000256" key="9">
    <source>
        <dbReference type="ARBA" id="ARBA00023136"/>
    </source>
</evidence>
<comment type="function">
    <text evidence="10">Involved in inositol deacylation of GPI-anchored proteins which plays important roles in the quality control and ER-associated degradation of GPI-anchored proteins.</text>
</comment>
<dbReference type="Pfam" id="PF25140">
    <property type="entry name" value="PGAP1_TMD"/>
    <property type="match status" value="1"/>
</dbReference>
<feature type="transmembrane region" description="Helical" evidence="10">
    <location>
        <begin position="655"/>
        <end position="676"/>
    </location>
</feature>
<evidence type="ECO:0000256" key="5">
    <source>
        <dbReference type="ARBA" id="ARBA00022801"/>
    </source>
</evidence>
<keyword evidence="7 10" id="KW-0653">Protein transport</keyword>
<dbReference type="GO" id="GO:0006505">
    <property type="term" value="P:GPI anchor metabolic process"/>
    <property type="evidence" value="ECO:0007669"/>
    <property type="project" value="TreeGrafter"/>
</dbReference>
<dbReference type="EMBL" id="CCBQ010000047">
    <property type="protein sequence ID" value="CDO96487.1"/>
    <property type="molecule type" value="Genomic_DNA"/>
</dbReference>